<dbReference type="KEGG" id="nall:PP769_08815"/>
<sequence length="261" mass="28147">MPQSRELIIVKYAVVCIGILLSYALASEWNTFSFSQEPDLFQAIQNRNLPLVQKLVVQGSDVNQRTPQGATPLHFSARSGQFTITRLLLQKGADPEAIYQSEWMPLHFAAKGGHVDIADLLLQHGAPVDGSKGNITPLHIAVQEHHHRMASFLLARGATVQSSFKEGWTALHIAAQTGDADMTRLLLDSGAPIDATNAIGITPLHSAALSGQRNLTHYLLSRGATCSLPSQPLQSSTSATSGQLYAALQEVFQHCPNPLAS</sequence>
<keyword evidence="6" id="KW-1185">Reference proteome</keyword>
<evidence type="ECO:0000256" key="2">
    <source>
        <dbReference type="ARBA" id="ARBA00023043"/>
    </source>
</evidence>
<dbReference type="PANTHER" id="PTHR24171:SF9">
    <property type="entry name" value="ANKYRIN REPEAT DOMAIN-CONTAINING PROTEIN 39"/>
    <property type="match status" value="1"/>
</dbReference>
<dbReference type="InterPro" id="IPR002110">
    <property type="entry name" value="Ankyrin_rpt"/>
</dbReference>
<dbReference type="Proteomes" id="UP001302719">
    <property type="component" value="Chromosome"/>
</dbReference>
<dbReference type="PROSITE" id="PS50297">
    <property type="entry name" value="ANK_REP_REGION"/>
    <property type="match status" value="5"/>
</dbReference>
<dbReference type="RefSeq" id="WP_312646708.1">
    <property type="nucleotide sequence ID" value="NZ_CP116967.1"/>
</dbReference>
<evidence type="ECO:0000313" key="5">
    <source>
        <dbReference type="EMBL" id="WNM59840.1"/>
    </source>
</evidence>
<protein>
    <submittedName>
        <fullName evidence="5">Ankyrin repeat domain-containing protein</fullName>
    </submittedName>
</protein>
<reference evidence="5 6" key="1">
    <citation type="submission" date="2023-01" db="EMBL/GenBank/DDBJ databases">
        <title>Cultivation and genomic characterization of new, ubiquitous marine nitrite-oxidizing bacteria from the Nitrospirales.</title>
        <authorList>
            <person name="Mueller A.J."/>
            <person name="Daebeler A."/>
            <person name="Herbold C.W."/>
            <person name="Kirkegaard R.H."/>
            <person name="Daims H."/>
        </authorList>
    </citation>
    <scope>NUCLEOTIDE SEQUENCE [LARGE SCALE GENOMIC DNA]</scope>
    <source>
        <strain evidence="5 6">VA</strain>
    </source>
</reference>
<dbReference type="Gene3D" id="1.25.40.20">
    <property type="entry name" value="Ankyrin repeat-containing domain"/>
    <property type="match status" value="2"/>
</dbReference>
<keyword evidence="4" id="KW-0812">Transmembrane</keyword>
<feature type="repeat" description="ANK" evidence="3">
    <location>
        <begin position="133"/>
        <end position="165"/>
    </location>
</feature>
<keyword evidence="4" id="KW-0472">Membrane</keyword>
<feature type="repeat" description="ANK" evidence="3">
    <location>
        <begin position="199"/>
        <end position="231"/>
    </location>
</feature>
<keyword evidence="4" id="KW-1133">Transmembrane helix</keyword>
<evidence type="ECO:0000256" key="3">
    <source>
        <dbReference type="PROSITE-ProRule" id="PRU00023"/>
    </source>
</evidence>
<proteinExistence type="predicted"/>
<feature type="transmembrane region" description="Helical" evidence="4">
    <location>
        <begin position="7"/>
        <end position="26"/>
    </location>
</feature>
<dbReference type="SMART" id="SM00248">
    <property type="entry name" value="ANK"/>
    <property type="match status" value="6"/>
</dbReference>
<accession>A0AA96GGT4</accession>
<dbReference type="InterPro" id="IPR036770">
    <property type="entry name" value="Ankyrin_rpt-contain_sf"/>
</dbReference>
<name>A0AA96GGT4_9BACT</name>
<dbReference type="PRINTS" id="PR01415">
    <property type="entry name" value="ANKYRIN"/>
</dbReference>
<dbReference type="SUPFAM" id="SSF48403">
    <property type="entry name" value="Ankyrin repeat"/>
    <property type="match status" value="1"/>
</dbReference>
<organism evidence="5 6">
    <name type="scientific">Candidatus Nitrospira allomarina</name>
    <dbReference type="NCBI Taxonomy" id="3020900"/>
    <lineage>
        <taxon>Bacteria</taxon>
        <taxon>Pseudomonadati</taxon>
        <taxon>Nitrospirota</taxon>
        <taxon>Nitrospiria</taxon>
        <taxon>Nitrospirales</taxon>
        <taxon>Nitrospiraceae</taxon>
        <taxon>Nitrospira</taxon>
    </lineage>
</organism>
<dbReference type="Pfam" id="PF12796">
    <property type="entry name" value="Ank_2"/>
    <property type="match status" value="2"/>
</dbReference>
<keyword evidence="2 3" id="KW-0040">ANK repeat</keyword>
<gene>
    <name evidence="5" type="ORF">PP769_08815</name>
</gene>
<evidence type="ECO:0000313" key="6">
    <source>
        <dbReference type="Proteomes" id="UP001302719"/>
    </source>
</evidence>
<keyword evidence="1" id="KW-0677">Repeat</keyword>
<feature type="repeat" description="ANK" evidence="3">
    <location>
        <begin position="101"/>
        <end position="133"/>
    </location>
</feature>
<dbReference type="EMBL" id="CP116967">
    <property type="protein sequence ID" value="WNM59840.1"/>
    <property type="molecule type" value="Genomic_DNA"/>
</dbReference>
<feature type="repeat" description="ANK" evidence="3">
    <location>
        <begin position="166"/>
        <end position="198"/>
    </location>
</feature>
<dbReference type="PROSITE" id="PS50088">
    <property type="entry name" value="ANK_REPEAT"/>
    <property type="match status" value="5"/>
</dbReference>
<feature type="repeat" description="ANK" evidence="3">
    <location>
        <begin position="68"/>
        <end position="100"/>
    </location>
</feature>
<dbReference type="PANTHER" id="PTHR24171">
    <property type="entry name" value="ANKYRIN REPEAT DOMAIN-CONTAINING PROTEIN 39-RELATED"/>
    <property type="match status" value="1"/>
</dbReference>
<dbReference type="AlphaFoldDB" id="A0AA96GGT4"/>
<evidence type="ECO:0000256" key="1">
    <source>
        <dbReference type="ARBA" id="ARBA00022737"/>
    </source>
</evidence>
<evidence type="ECO:0000256" key="4">
    <source>
        <dbReference type="SAM" id="Phobius"/>
    </source>
</evidence>